<dbReference type="EMBL" id="UYWY01020367">
    <property type="protein sequence ID" value="VDM41356.1"/>
    <property type="molecule type" value="Genomic_DNA"/>
</dbReference>
<reference evidence="2 3" key="2">
    <citation type="submission" date="2018-11" db="EMBL/GenBank/DDBJ databases">
        <authorList>
            <consortium name="Pathogen Informatics"/>
        </authorList>
    </citation>
    <scope>NUCLEOTIDE SEQUENCE [LARGE SCALE GENOMIC DNA]</scope>
</reference>
<dbReference type="PANTHER" id="PTHR11909">
    <property type="entry name" value="CASEIN KINASE-RELATED"/>
    <property type="match status" value="1"/>
</dbReference>
<dbReference type="SUPFAM" id="SSF56112">
    <property type="entry name" value="Protein kinase-like (PK-like)"/>
    <property type="match status" value="1"/>
</dbReference>
<dbReference type="InterPro" id="IPR000719">
    <property type="entry name" value="Prot_kinase_dom"/>
</dbReference>
<dbReference type="AlphaFoldDB" id="A0A183UNG5"/>
<evidence type="ECO:0000313" key="3">
    <source>
        <dbReference type="Proteomes" id="UP000050794"/>
    </source>
</evidence>
<evidence type="ECO:0000259" key="1">
    <source>
        <dbReference type="PROSITE" id="PS50011"/>
    </source>
</evidence>
<evidence type="ECO:0000313" key="2">
    <source>
        <dbReference type="EMBL" id="VDM41356.1"/>
    </source>
</evidence>
<dbReference type="WBParaSite" id="TCNE_0001003501-mRNA-1">
    <property type="protein sequence ID" value="TCNE_0001003501-mRNA-1"/>
    <property type="gene ID" value="TCNE_0001003501"/>
</dbReference>
<reference evidence="4" key="1">
    <citation type="submission" date="2016-06" db="UniProtKB">
        <authorList>
            <consortium name="WormBaseParasite"/>
        </authorList>
    </citation>
    <scope>IDENTIFICATION</scope>
</reference>
<sequence length="315" mass="36402">MVSKIGSPFHLCCISSLDGEDDHETFKTLKKHFSVFQVECLIHVLAAASNRKHIFRLLQRGANTALHIRYFITDAYGPTLSDLQARRPFQKFTVGTATRLAIETLNAIEDLHTVGYVHGDITPTSFVIGRDELENHIYITNFAKVRKFRTKYAKIIPRRSYVPFTSSVRYASRACHDRLECARKDDLESWLFMSVEFYQIRILSWRLLTNLTEIRRRKDIFMSERGIPRVSCSLIADCCLKIIHVDINRQNACCVTGANSIKIECVSLPERLPSVVAEILSLRYESMPNYEAIKESFKKHLDTRNYKVSVWFIIM</sequence>
<dbReference type="Gene3D" id="1.10.510.10">
    <property type="entry name" value="Transferase(Phosphotransferase) domain 1"/>
    <property type="match status" value="1"/>
</dbReference>
<protein>
    <submittedName>
        <fullName evidence="4">Protein kinase domain-containing protein</fullName>
    </submittedName>
</protein>
<keyword evidence="3" id="KW-1185">Reference proteome</keyword>
<proteinExistence type="predicted"/>
<dbReference type="Proteomes" id="UP000050794">
    <property type="component" value="Unassembled WGS sequence"/>
</dbReference>
<dbReference type="PROSITE" id="PS50011">
    <property type="entry name" value="PROTEIN_KINASE_DOM"/>
    <property type="match status" value="1"/>
</dbReference>
<feature type="domain" description="Protein kinase" evidence="1">
    <location>
        <begin position="1"/>
        <end position="312"/>
    </location>
</feature>
<dbReference type="GO" id="GO:0005524">
    <property type="term" value="F:ATP binding"/>
    <property type="evidence" value="ECO:0007669"/>
    <property type="project" value="InterPro"/>
</dbReference>
<gene>
    <name evidence="2" type="ORF">TCNE_LOCUS10035</name>
</gene>
<dbReference type="InterPro" id="IPR050235">
    <property type="entry name" value="CK1_Ser-Thr_kinase"/>
</dbReference>
<evidence type="ECO:0000313" key="4">
    <source>
        <dbReference type="WBParaSite" id="TCNE_0001003501-mRNA-1"/>
    </source>
</evidence>
<dbReference type="InterPro" id="IPR011009">
    <property type="entry name" value="Kinase-like_dom_sf"/>
</dbReference>
<name>A0A183UNG5_TOXCA</name>
<organism evidence="3 4">
    <name type="scientific">Toxocara canis</name>
    <name type="common">Canine roundworm</name>
    <dbReference type="NCBI Taxonomy" id="6265"/>
    <lineage>
        <taxon>Eukaryota</taxon>
        <taxon>Metazoa</taxon>
        <taxon>Ecdysozoa</taxon>
        <taxon>Nematoda</taxon>
        <taxon>Chromadorea</taxon>
        <taxon>Rhabditida</taxon>
        <taxon>Spirurina</taxon>
        <taxon>Ascaridomorpha</taxon>
        <taxon>Ascaridoidea</taxon>
        <taxon>Toxocaridae</taxon>
        <taxon>Toxocara</taxon>
    </lineage>
</organism>
<dbReference type="GO" id="GO:0004672">
    <property type="term" value="F:protein kinase activity"/>
    <property type="evidence" value="ECO:0007669"/>
    <property type="project" value="InterPro"/>
</dbReference>
<accession>A0A183UNG5</accession>